<dbReference type="HOGENOM" id="CLU_208835_0_0_2"/>
<name>G7VAZ7_9CREN</name>
<dbReference type="AlphaFoldDB" id="G7VAZ7"/>
<dbReference type="KEGG" id="pyr:P186_0866"/>
<dbReference type="EMBL" id="CP003098">
    <property type="protein sequence ID" value="AET32307.1"/>
    <property type="molecule type" value="Genomic_DNA"/>
</dbReference>
<gene>
    <name evidence="1" type="ORF">P186_0866</name>
</gene>
<dbReference type="Proteomes" id="UP000005867">
    <property type="component" value="Chromosome"/>
</dbReference>
<dbReference type="STRING" id="1104324.P186_0866"/>
<keyword evidence="2" id="KW-1185">Reference proteome</keyword>
<dbReference type="BioCyc" id="PSP1104324:GJSN-846-MONOMER"/>
<proteinExistence type="predicted"/>
<evidence type="ECO:0000313" key="1">
    <source>
        <dbReference type="EMBL" id="AET32307.1"/>
    </source>
</evidence>
<organism evidence="1 2">
    <name type="scientific">Pyrobaculum ferrireducens</name>
    <dbReference type="NCBI Taxonomy" id="1104324"/>
    <lineage>
        <taxon>Archaea</taxon>
        <taxon>Thermoproteota</taxon>
        <taxon>Thermoprotei</taxon>
        <taxon>Thermoproteales</taxon>
        <taxon>Thermoproteaceae</taxon>
        <taxon>Pyrobaculum</taxon>
    </lineage>
</organism>
<accession>G7VAZ7</accession>
<dbReference type="eggNOG" id="arCOG06979">
    <property type="taxonomic scope" value="Archaea"/>
</dbReference>
<sequence>MGQREGEIIKKQSYERGMDKELVKRLRAVIDQLESAVEDGDCEAVEEALDELRSLVEELEG</sequence>
<evidence type="ECO:0000313" key="2">
    <source>
        <dbReference type="Proteomes" id="UP000005867"/>
    </source>
</evidence>
<protein>
    <submittedName>
        <fullName evidence="1">Uncharacterized protein</fullName>
    </submittedName>
</protein>
<reference evidence="1 2" key="1">
    <citation type="journal article" date="2012" name="J. Bacteriol.">
        <title>Complete genome sequence of strain 1860, a crenarchaeon of the genus pyrobaculum able to grow with various electron acceptors.</title>
        <authorList>
            <person name="Mardanov A.V."/>
            <person name="Gumerov V.M."/>
            <person name="Slobodkina G.B."/>
            <person name="Beletsky A.V."/>
            <person name="Bonch-Osmolovskaya E.A."/>
            <person name="Ravin N.V."/>
            <person name="Skryabin K.G."/>
        </authorList>
    </citation>
    <scope>NUCLEOTIDE SEQUENCE [LARGE SCALE GENOMIC DNA]</scope>
    <source>
        <strain evidence="1 2">1860</strain>
    </source>
</reference>